<gene>
    <name evidence="1" type="ORF">KK1_036575</name>
</gene>
<dbReference type="Proteomes" id="UP000075243">
    <property type="component" value="Unassembled WGS sequence"/>
</dbReference>
<name>A0A151RHP8_CAJCA</name>
<evidence type="ECO:0000313" key="2">
    <source>
        <dbReference type="Proteomes" id="UP000075243"/>
    </source>
</evidence>
<reference evidence="1" key="1">
    <citation type="journal article" date="2012" name="Nat. Biotechnol.">
        <title>Draft genome sequence of pigeonpea (Cajanus cajan), an orphan legume crop of resource-poor farmers.</title>
        <authorList>
            <person name="Varshney R.K."/>
            <person name="Chen W."/>
            <person name="Li Y."/>
            <person name="Bharti A.K."/>
            <person name="Saxena R.K."/>
            <person name="Schlueter J.A."/>
            <person name="Donoghue M.T."/>
            <person name="Azam S."/>
            <person name="Fan G."/>
            <person name="Whaley A.M."/>
            <person name="Farmer A.D."/>
            <person name="Sheridan J."/>
            <person name="Iwata A."/>
            <person name="Tuteja R."/>
            <person name="Penmetsa R.V."/>
            <person name="Wu W."/>
            <person name="Upadhyaya H.D."/>
            <person name="Yang S.P."/>
            <person name="Shah T."/>
            <person name="Saxena K.B."/>
            <person name="Michael T."/>
            <person name="McCombie W.R."/>
            <person name="Yang B."/>
            <person name="Zhang G."/>
            <person name="Yang H."/>
            <person name="Wang J."/>
            <person name="Spillane C."/>
            <person name="Cook D.R."/>
            <person name="May G.D."/>
            <person name="Xu X."/>
            <person name="Jackson S.A."/>
        </authorList>
    </citation>
    <scope>NUCLEOTIDE SEQUENCE [LARGE SCALE GENOMIC DNA]</scope>
</reference>
<sequence length="117" mass="13524">VNVVNECMIDATTILNCKVGVLPLKYLGLPIGVNPRKKDMWKSIVKLVRNKWGGNTEKHKVHWVAWEKVCREKDEGGLRIRNLRAFNLVLLEKWHWRMKSYGIGCLEGNVLIEKKDG</sequence>
<organism evidence="1 2">
    <name type="scientific">Cajanus cajan</name>
    <name type="common">Pigeon pea</name>
    <name type="synonym">Cajanus indicus</name>
    <dbReference type="NCBI Taxonomy" id="3821"/>
    <lineage>
        <taxon>Eukaryota</taxon>
        <taxon>Viridiplantae</taxon>
        <taxon>Streptophyta</taxon>
        <taxon>Embryophyta</taxon>
        <taxon>Tracheophyta</taxon>
        <taxon>Spermatophyta</taxon>
        <taxon>Magnoliopsida</taxon>
        <taxon>eudicotyledons</taxon>
        <taxon>Gunneridae</taxon>
        <taxon>Pentapetalae</taxon>
        <taxon>rosids</taxon>
        <taxon>fabids</taxon>
        <taxon>Fabales</taxon>
        <taxon>Fabaceae</taxon>
        <taxon>Papilionoideae</taxon>
        <taxon>50 kb inversion clade</taxon>
        <taxon>NPAAA clade</taxon>
        <taxon>indigoferoid/millettioid clade</taxon>
        <taxon>Phaseoleae</taxon>
        <taxon>Cajanus</taxon>
    </lineage>
</organism>
<accession>A0A151RHP8</accession>
<evidence type="ECO:0000313" key="1">
    <source>
        <dbReference type="EMBL" id="KYP42013.1"/>
    </source>
</evidence>
<dbReference type="Gramene" id="C.cajan_31989.t">
    <property type="protein sequence ID" value="C.cajan_31989.t"/>
    <property type="gene ID" value="C.cajan_31989"/>
</dbReference>
<dbReference type="PANTHER" id="PTHR33116:SF78">
    <property type="entry name" value="OS12G0587133 PROTEIN"/>
    <property type="match status" value="1"/>
</dbReference>
<protein>
    <submittedName>
        <fullName evidence="1">Uncharacterized protein</fullName>
    </submittedName>
</protein>
<dbReference type="PANTHER" id="PTHR33116">
    <property type="entry name" value="REVERSE TRANSCRIPTASE ZINC-BINDING DOMAIN-CONTAINING PROTEIN-RELATED-RELATED"/>
    <property type="match status" value="1"/>
</dbReference>
<dbReference type="EMBL" id="KQ483739">
    <property type="protein sequence ID" value="KYP42013.1"/>
    <property type="molecule type" value="Genomic_DNA"/>
</dbReference>
<feature type="non-terminal residue" evidence="1">
    <location>
        <position position="1"/>
    </location>
</feature>
<proteinExistence type="predicted"/>
<keyword evidence="2" id="KW-1185">Reference proteome</keyword>
<dbReference type="AlphaFoldDB" id="A0A151RHP8"/>